<dbReference type="Proteomes" id="UP000596742">
    <property type="component" value="Unassembled WGS sequence"/>
</dbReference>
<comment type="caution">
    <text evidence="1">The sequence shown here is derived from an EMBL/GenBank/DDBJ whole genome shotgun (WGS) entry which is preliminary data.</text>
</comment>
<keyword evidence="2" id="KW-1185">Reference proteome</keyword>
<organism evidence="1 2">
    <name type="scientific">Mytilus galloprovincialis</name>
    <name type="common">Mediterranean mussel</name>
    <dbReference type="NCBI Taxonomy" id="29158"/>
    <lineage>
        <taxon>Eukaryota</taxon>
        <taxon>Metazoa</taxon>
        <taxon>Spiralia</taxon>
        <taxon>Lophotrochozoa</taxon>
        <taxon>Mollusca</taxon>
        <taxon>Bivalvia</taxon>
        <taxon>Autobranchia</taxon>
        <taxon>Pteriomorphia</taxon>
        <taxon>Mytilida</taxon>
        <taxon>Mytiloidea</taxon>
        <taxon>Mytilidae</taxon>
        <taxon>Mytilinae</taxon>
        <taxon>Mytilus</taxon>
    </lineage>
</organism>
<dbReference type="EMBL" id="UYJE01007340">
    <property type="protein sequence ID" value="VDI53870.1"/>
    <property type="molecule type" value="Genomic_DNA"/>
</dbReference>
<name>A0A8B6FT27_MYTGA</name>
<evidence type="ECO:0000313" key="2">
    <source>
        <dbReference type="Proteomes" id="UP000596742"/>
    </source>
</evidence>
<reference evidence="1" key="1">
    <citation type="submission" date="2018-11" db="EMBL/GenBank/DDBJ databases">
        <authorList>
            <person name="Alioto T."/>
            <person name="Alioto T."/>
        </authorList>
    </citation>
    <scope>NUCLEOTIDE SEQUENCE</scope>
</reference>
<dbReference type="AlphaFoldDB" id="A0A8B6FT27"/>
<sequence>MNVLQKDTKLIDKNTAGLNGARITELAAKIKHKEKEKVKKSTLERNTTRFMTKKKLHDLVKANVKENDKLNRETTIHNKQETNGNIGLSDVLVNNQKIKNQVELLELEGLIDAIDCLAPNWIYKSNKDVSSELKNRKQTSLLVSSLRYITNDATLLEHKINT</sequence>
<accession>A0A8B6FT27</accession>
<evidence type="ECO:0000313" key="1">
    <source>
        <dbReference type="EMBL" id="VDI53870.1"/>
    </source>
</evidence>
<proteinExistence type="predicted"/>
<gene>
    <name evidence="1" type="ORF">MGAL_10B031956</name>
</gene>
<protein>
    <submittedName>
        <fullName evidence="1">Uncharacterized protein</fullName>
    </submittedName>
</protein>